<dbReference type="InterPro" id="IPR009057">
    <property type="entry name" value="Homeodomain-like_sf"/>
</dbReference>
<dbReference type="SUPFAM" id="SSF46689">
    <property type="entry name" value="Homeodomain-like"/>
    <property type="match status" value="1"/>
</dbReference>
<reference evidence="4" key="1">
    <citation type="submission" date="2019-08" db="EMBL/GenBank/DDBJ databases">
        <title>The genome of the North American firefly Photinus pyralis.</title>
        <authorList>
            <consortium name="Photinus pyralis genome working group"/>
            <person name="Fallon T.R."/>
            <person name="Sander Lower S.E."/>
            <person name="Weng J.-K."/>
        </authorList>
    </citation>
    <scope>NUCLEOTIDE SEQUENCE</scope>
    <source>
        <strain evidence="4">TRF0915ILg1</strain>
        <tissue evidence="4">Whole body</tissue>
    </source>
</reference>
<dbReference type="InterPro" id="IPR025246">
    <property type="entry name" value="IS30-like_HTH"/>
</dbReference>
<proteinExistence type="predicted"/>
<dbReference type="OrthoDB" id="25402at2759"/>
<dbReference type="AlphaFoldDB" id="A0A8K0G5L0"/>
<evidence type="ECO:0000313" key="4">
    <source>
        <dbReference type="EMBL" id="KAF2886859.1"/>
    </source>
</evidence>
<gene>
    <name evidence="4" type="ORF">ILUMI_19314</name>
</gene>
<keyword evidence="5" id="KW-1185">Reference proteome</keyword>
<dbReference type="GO" id="GO:0003676">
    <property type="term" value="F:nucleic acid binding"/>
    <property type="evidence" value="ECO:0007669"/>
    <property type="project" value="InterPro"/>
</dbReference>
<evidence type="ECO:0000256" key="2">
    <source>
        <dbReference type="SAM" id="MobiDB-lite"/>
    </source>
</evidence>
<evidence type="ECO:0000256" key="1">
    <source>
        <dbReference type="ARBA" id="ARBA00004123"/>
    </source>
</evidence>
<comment type="caution">
    <text evidence="4">The sequence shown here is derived from an EMBL/GenBank/DDBJ whole genome shotgun (WGS) entry which is preliminary data.</text>
</comment>
<evidence type="ECO:0000259" key="3">
    <source>
        <dbReference type="Pfam" id="PF13936"/>
    </source>
</evidence>
<dbReference type="Proteomes" id="UP000801492">
    <property type="component" value="Unassembled WGS sequence"/>
</dbReference>
<feature type="domain" description="Transposase IS30-like HTH" evidence="3">
    <location>
        <begin position="3"/>
        <end position="45"/>
    </location>
</feature>
<dbReference type="Gene3D" id="3.30.420.10">
    <property type="entry name" value="Ribonuclease H-like superfamily/Ribonuclease H"/>
    <property type="match status" value="1"/>
</dbReference>
<dbReference type="GO" id="GO:0005634">
    <property type="term" value="C:nucleus"/>
    <property type="evidence" value="ECO:0007669"/>
    <property type="project" value="UniProtKB-SubCell"/>
</dbReference>
<comment type="subcellular location">
    <subcellularLocation>
        <location evidence="1">Nucleus</location>
    </subcellularLocation>
</comment>
<protein>
    <recommendedName>
        <fullName evidence="3">Transposase IS30-like HTH domain-containing protein</fullName>
    </recommendedName>
</protein>
<name>A0A8K0G5L0_IGNLU</name>
<sequence>MNRRKNLSVEDAVKASTLLEEGYSMRYVANLLGRNHSTRSRMVERFNQTESYNHRPGQGRKQSTDARDERFLRQFALRSKTGTGTMLEKQVGNCSQCHDIVSNWNTESQDYVSLEIIKTGRLMIGKSSDGRERVWRRPEKTFASCNITLKILFGGGTVMFWGGICFNGRTELVLIRTRTMNADYHLENVVVEHVMPFAPFVGPNFVFVQDNARSHVARQVIDYLNAVDLQLMELAPDLSSIEHLWDALKKKVRSHTIPVNHNQLVVAVIAEWENIPQDVIENLISSMPRRMNAVIKSIGGHTR</sequence>
<accession>A0A8K0G5L0</accession>
<evidence type="ECO:0000313" key="5">
    <source>
        <dbReference type="Proteomes" id="UP000801492"/>
    </source>
</evidence>
<dbReference type="InterPro" id="IPR036397">
    <property type="entry name" value="RNaseH_sf"/>
</dbReference>
<dbReference type="EMBL" id="VTPC01086152">
    <property type="protein sequence ID" value="KAF2886859.1"/>
    <property type="molecule type" value="Genomic_DNA"/>
</dbReference>
<feature type="region of interest" description="Disordered" evidence="2">
    <location>
        <begin position="47"/>
        <end position="66"/>
    </location>
</feature>
<dbReference type="Pfam" id="PF13936">
    <property type="entry name" value="HTH_38"/>
    <property type="match status" value="1"/>
</dbReference>
<organism evidence="4 5">
    <name type="scientific">Ignelater luminosus</name>
    <name type="common">Cucubano</name>
    <name type="synonym">Pyrophorus luminosus</name>
    <dbReference type="NCBI Taxonomy" id="2038154"/>
    <lineage>
        <taxon>Eukaryota</taxon>
        <taxon>Metazoa</taxon>
        <taxon>Ecdysozoa</taxon>
        <taxon>Arthropoda</taxon>
        <taxon>Hexapoda</taxon>
        <taxon>Insecta</taxon>
        <taxon>Pterygota</taxon>
        <taxon>Neoptera</taxon>
        <taxon>Endopterygota</taxon>
        <taxon>Coleoptera</taxon>
        <taxon>Polyphaga</taxon>
        <taxon>Elateriformia</taxon>
        <taxon>Elateroidea</taxon>
        <taxon>Elateridae</taxon>
        <taxon>Agrypninae</taxon>
        <taxon>Pyrophorini</taxon>
        <taxon>Ignelater</taxon>
    </lineage>
</organism>